<gene>
    <name evidence="1" type="ORF">GA0074692_5499</name>
</gene>
<dbReference type="AlphaFoldDB" id="A0A1C6TDQ6"/>
<dbReference type="Proteomes" id="UP000198959">
    <property type="component" value="Unassembled WGS sequence"/>
</dbReference>
<protein>
    <recommendedName>
        <fullName evidence="3">Lipoprotein</fullName>
    </recommendedName>
</protein>
<dbReference type="EMBL" id="FMHW01000002">
    <property type="protein sequence ID" value="SCL39829.1"/>
    <property type="molecule type" value="Genomic_DNA"/>
</dbReference>
<evidence type="ECO:0000313" key="2">
    <source>
        <dbReference type="Proteomes" id="UP000198959"/>
    </source>
</evidence>
<sequence>MDSTRRGRDVAIWLVLCAGIVTGCGITGDPPERTAEAEQYARGVAAQIVTDLQARRNPDTRTADQIGRALAVRPEANLIAISGVDTAHPAGVTAVIRIEGSGTDGSWLEPEFVVEDFCFELRFAPPLRRPRPRSPARHLPPG</sequence>
<organism evidence="1 2">
    <name type="scientific">Micromonospora pallida</name>
    <dbReference type="NCBI Taxonomy" id="145854"/>
    <lineage>
        <taxon>Bacteria</taxon>
        <taxon>Bacillati</taxon>
        <taxon>Actinomycetota</taxon>
        <taxon>Actinomycetes</taxon>
        <taxon>Micromonosporales</taxon>
        <taxon>Micromonosporaceae</taxon>
        <taxon>Micromonospora</taxon>
    </lineage>
</organism>
<keyword evidence="2" id="KW-1185">Reference proteome</keyword>
<reference evidence="2" key="1">
    <citation type="submission" date="2016-06" db="EMBL/GenBank/DDBJ databases">
        <authorList>
            <person name="Varghese N."/>
            <person name="Submissions Spin"/>
        </authorList>
    </citation>
    <scope>NUCLEOTIDE SEQUENCE [LARGE SCALE GENOMIC DNA]</scope>
    <source>
        <strain evidence="2">DSM 43817</strain>
    </source>
</reference>
<accession>A0A1C6TDQ6</accession>
<dbReference type="PROSITE" id="PS51257">
    <property type="entry name" value="PROKAR_LIPOPROTEIN"/>
    <property type="match status" value="1"/>
</dbReference>
<proteinExistence type="predicted"/>
<evidence type="ECO:0008006" key="3">
    <source>
        <dbReference type="Google" id="ProtNLM"/>
    </source>
</evidence>
<evidence type="ECO:0000313" key="1">
    <source>
        <dbReference type="EMBL" id="SCL39829.1"/>
    </source>
</evidence>
<dbReference type="RefSeq" id="WP_091649056.1">
    <property type="nucleotide sequence ID" value="NZ_FMHW01000002.1"/>
</dbReference>
<name>A0A1C6TDQ6_9ACTN</name>